<protein>
    <recommendedName>
        <fullName evidence="10">Solute carrier family 35 member F2-like</fullName>
    </recommendedName>
</protein>
<evidence type="ECO:0000313" key="8">
    <source>
        <dbReference type="EMBL" id="KAH7512141.1"/>
    </source>
</evidence>
<dbReference type="GO" id="GO:0022857">
    <property type="term" value="F:transmembrane transporter activity"/>
    <property type="evidence" value="ECO:0007669"/>
    <property type="project" value="InterPro"/>
</dbReference>
<feature type="transmembrane region" description="Helical" evidence="7">
    <location>
        <begin position="352"/>
        <end position="371"/>
    </location>
</feature>
<dbReference type="SUPFAM" id="SSF103481">
    <property type="entry name" value="Multidrug resistance efflux transporter EmrE"/>
    <property type="match status" value="3"/>
</dbReference>
<feature type="transmembrane region" description="Helical" evidence="7">
    <location>
        <begin position="165"/>
        <end position="186"/>
    </location>
</feature>
<feature type="transmembrane region" description="Helical" evidence="7">
    <location>
        <begin position="268"/>
        <end position="289"/>
    </location>
</feature>
<feature type="transmembrane region" description="Helical" evidence="7">
    <location>
        <begin position="449"/>
        <end position="471"/>
    </location>
</feature>
<dbReference type="AlphaFoldDB" id="A0A978UBJ8"/>
<dbReference type="PANTHER" id="PTHR14233:SF18">
    <property type="entry name" value="OS05G0444300 PROTEIN"/>
    <property type="match status" value="1"/>
</dbReference>
<keyword evidence="6 7" id="KW-0472">Membrane</keyword>
<proteinExistence type="inferred from homology"/>
<reference evidence="8" key="1">
    <citation type="journal article" date="2021" name="Front. Plant Sci.">
        <title>Chromosome-Scale Genome Assembly for Chinese Sour Jujube and Insights Into Its Genome Evolution and Domestication Signature.</title>
        <authorList>
            <person name="Shen L.-Y."/>
            <person name="Luo H."/>
            <person name="Wang X.-L."/>
            <person name="Wang X.-M."/>
            <person name="Qiu X.-J."/>
            <person name="Liu H."/>
            <person name="Zhou S.-S."/>
            <person name="Jia K.-H."/>
            <person name="Nie S."/>
            <person name="Bao Y.-T."/>
            <person name="Zhang R.-G."/>
            <person name="Yun Q.-Z."/>
            <person name="Chai Y.-H."/>
            <person name="Lu J.-Y."/>
            <person name="Li Y."/>
            <person name="Zhao S.-W."/>
            <person name="Mao J.-F."/>
            <person name="Jia S.-G."/>
            <person name="Mao Y.-M."/>
        </authorList>
    </citation>
    <scope>NUCLEOTIDE SEQUENCE</scope>
    <source>
        <strain evidence="8">AT0</strain>
        <tissue evidence="8">Leaf</tissue>
    </source>
</reference>
<sequence length="559" mass="62443">MTSRALNRWWRNHGTLRVLYLLFLCLLVSFGVALASFFSSLIAKLGVDSPLTQTLFVYLALVLVYGSILLYRRQKPQVSWYWYLLLGFVDVQGNYLCGSRPLLGDTVVIAATIFYAMSNVGEEYLIKNKDRVEVICMIGVYGFLATQIYALHHSKLASPPYVDKILALAGLVLCGLIVYTLTALILKMSGATLFNLSILTSDMWAVVFRIFLYHQQVNWLYFLAFAIAVIGLVIYNAKMFQGDGGFSAWLGKIYAVVLYKELDRVDAPLAQSLFVYLALALIYGGLLLYRRQQLRVSWYWYPLLGFVDVHGNYLFNQAFQFSSITSVTLLDCCTIAWVIILTRIFIGTRYSLWQLLGAAACVAGLGLVFLSDAGVGGGGSSRPLVGDLLVIGATVLLAMSNVGLEFCVKKKDRVEVMSMLGVFGFIVSLCEICILERKDLESVKWSEDIILAFVGYILAGVLFYTLIPLVLKLSGATLFNLSVLTSDMWVVVFRIFLYHQQVDWLYYLAFAVIVMGLIVYSTTGNDPVSVPYTEDGNPDDQYLLVNEENGEPRNSSFTP</sequence>
<name>A0A978UBJ8_ZIZJJ</name>
<feature type="transmembrane region" description="Helical" evidence="7">
    <location>
        <begin position="504"/>
        <end position="522"/>
    </location>
</feature>
<feature type="transmembrane region" description="Helical" evidence="7">
    <location>
        <begin position="296"/>
        <end position="315"/>
    </location>
</feature>
<keyword evidence="3" id="KW-0813">Transport</keyword>
<evidence type="ECO:0000256" key="4">
    <source>
        <dbReference type="ARBA" id="ARBA00022692"/>
    </source>
</evidence>
<evidence type="ECO:0000313" key="9">
    <source>
        <dbReference type="Proteomes" id="UP000813462"/>
    </source>
</evidence>
<evidence type="ECO:0000256" key="2">
    <source>
        <dbReference type="ARBA" id="ARBA00007863"/>
    </source>
</evidence>
<dbReference type="EMBL" id="JAEACU010000012">
    <property type="protein sequence ID" value="KAH7512141.1"/>
    <property type="molecule type" value="Genomic_DNA"/>
</dbReference>
<dbReference type="InterPro" id="IPR037185">
    <property type="entry name" value="EmrE-like"/>
</dbReference>
<feature type="transmembrane region" description="Helical" evidence="7">
    <location>
        <begin position="478"/>
        <end position="498"/>
    </location>
</feature>
<evidence type="ECO:0000256" key="5">
    <source>
        <dbReference type="ARBA" id="ARBA00022989"/>
    </source>
</evidence>
<evidence type="ECO:0000256" key="1">
    <source>
        <dbReference type="ARBA" id="ARBA00004141"/>
    </source>
</evidence>
<feature type="transmembrane region" description="Helical" evidence="7">
    <location>
        <begin position="321"/>
        <end position="340"/>
    </location>
</feature>
<dbReference type="GO" id="GO:0016020">
    <property type="term" value="C:membrane"/>
    <property type="evidence" value="ECO:0007669"/>
    <property type="project" value="UniProtKB-SubCell"/>
</dbReference>
<evidence type="ECO:0000256" key="3">
    <source>
        <dbReference type="ARBA" id="ARBA00022448"/>
    </source>
</evidence>
<feature type="transmembrane region" description="Helical" evidence="7">
    <location>
        <begin position="219"/>
        <end position="237"/>
    </location>
</feature>
<gene>
    <name evidence="8" type="ORF">FEM48_Zijuj12G0059000</name>
</gene>
<dbReference type="InterPro" id="IPR009262">
    <property type="entry name" value="SLC35_F1/F2/F6"/>
</dbReference>
<dbReference type="Proteomes" id="UP000813462">
    <property type="component" value="Unassembled WGS sequence"/>
</dbReference>
<keyword evidence="5 7" id="KW-1133">Transmembrane helix</keyword>
<feature type="transmembrane region" description="Helical" evidence="7">
    <location>
        <begin position="102"/>
        <end position="120"/>
    </location>
</feature>
<accession>A0A978UBJ8</accession>
<feature type="transmembrane region" description="Helical" evidence="7">
    <location>
        <begin position="383"/>
        <end position="404"/>
    </location>
</feature>
<evidence type="ECO:0000256" key="7">
    <source>
        <dbReference type="SAM" id="Phobius"/>
    </source>
</evidence>
<feature type="transmembrane region" description="Helical" evidence="7">
    <location>
        <begin position="132"/>
        <end position="150"/>
    </location>
</feature>
<comment type="similarity">
    <text evidence="2">Belongs to the SLC35F solute transporter family.</text>
</comment>
<evidence type="ECO:0000256" key="6">
    <source>
        <dbReference type="ARBA" id="ARBA00023136"/>
    </source>
</evidence>
<dbReference type="PANTHER" id="PTHR14233">
    <property type="entry name" value="DUF914-RELATED"/>
    <property type="match status" value="1"/>
</dbReference>
<feature type="transmembrane region" description="Helical" evidence="7">
    <location>
        <begin position="55"/>
        <end position="71"/>
    </location>
</feature>
<dbReference type="InterPro" id="IPR052221">
    <property type="entry name" value="SLC35F_Transporter"/>
</dbReference>
<evidence type="ECO:0008006" key="10">
    <source>
        <dbReference type="Google" id="ProtNLM"/>
    </source>
</evidence>
<keyword evidence="4 7" id="KW-0812">Transmembrane</keyword>
<feature type="transmembrane region" description="Helical" evidence="7">
    <location>
        <begin position="20"/>
        <end position="43"/>
    </location>
</feature>
<comment type="caution">
    <text evidence="8">The sequence shown here is derived from an EMBL/GenBank/DDBJ whole genome shotgun (WGS) entry which is preliminary data.</text>
</comment>
<feature type="transmembrane region" description="Helical" evidence="7">
    <location>
        <begin position="78"/>
        <end position="96"/>
    </location>
</feature>
<organism evidence="8 9">
    <name type="scientific">Ziziphus jujuba var. spinosa</name>
    <dbReference type="NCBI Taxonomy" id="714518"/>
    <lineage>
        <taxon>Eukaryota</taxon>
        <taxon>Viridiplantae</taxon>
        <taxon>Streptophyta</taxon>
        <taxon>Embryophyta</taxon>
        <taxon>Tracheophyta</taxon>
        <taxon>Spermatophyta</taxon>
        <taxon>Magnoliopsida</taxon>
        <taxon>eudicotyledons</taxon>
        <taxon>Gunneridae</taxon>
        <taxon>Pentapetalae</taxon>
        <taxon>rosids</taxon>
        <taxon>fabids</taxon>
        <taxon>Rosales</taxon>
        <taxon>Rhamnaceae</taxon>
        <taxon>Paliureae</taxon>
        <taxon>Ziziphus</taxon>
    </lineage>
</organism>
<comment type="subcellular location">
    <subcellularLocation>
        <location evidence="1">Membrane</location>
        <topology evidence="1">Multi-pass membrane protein</topology>
    </subcellularLocation>
</comment>
<dbReference type="Pfam" id="PF06027">
    <property type="entry name" value="SLC35F"/>
    <property type="match status" value="3"/>
</dbReference>